<comment type="caution">
    <text evidence="2">The sequence shown here is derived from an EMBL/GenBank/DDBJ whole genome shotgun (WGS) entry which is preliminary data.</text>
</comment>
<dbReference type="Proteomes" id="UP000268553">
    <property type="component" value="Unassembled WGS sequence"/>
</dbReference>
<evidence type="ECO:0000256" key="1">
    <source>
        <dbReference type="SAM" id="Phobius"/>
    </source>
</evidence>
<name>A0A426RSQ7_9SPHN</name>
<dbReference type="RefSeq" id="WP_125230069.1">
    <property type="nucleotide sequence ID" value="NZ_RWJI01000001.1"/>
</dbReference>
<dbReference type="EMBL" id="RWJI01000001">
    <property type="protein sequence ID" value="RRQ52053.1"/>
    <property type="molecule type" value="Genomic_DNA"/>
</dbReference>
<keyword evidence="1" id="KW-0812">Transmembrane</keyword>
<sequence>MEQDPNFYIIIGAFALLSIGIVSSLGLRGWRDWLALKHAELDVARRSGDTPVPMATSRIEVADLKERVKKLEAIAAGIDI</sequence>
<keyword evidence="1" id="KW-0472">Membrane</keyword>
<feature type="transmembrane region" description="Helical" evidence="1">
    <location>
        <begin position="6"/>
        <end position="27"/>
    </location>
</feature>
<accession>A0A426RSQ7</accession>
<keyword evidence="1" id="KW-1133">Transmembrane helix</keyword>
<protein>
    <submittedName>
        <fullName evidence="2">Uncharacterized protein</fullName>
    </submittedName>
</protein>
<proteinExistence type="predicted"/>
<organism evidence="2 3">
    <name type="scientific">Sphingorhabdus wooponensis</name>
    <dbReference type="NCBI Taxonomy" id="940136"/>
    <lineage>
        <taxon>Bacteria</taxon>
        <taxon>Pseudomonadati</taxon>
        <taxon>Pseudomonadota</taxon>
        <taxon>Alphaproteobacteria</taxon>
        <taxon>Sphingomonadales</taxon>
        <taxon>Sphingomonadaceae</taxon>
        <taxon>Sphingorhabdus</taxon>
    </lineage>
</organism>
<gene>
    <name evidence="2" type="ORF">D7D48_04050</name>
</gene>
<keyword evidence="3" id="KW-1185">Reference proteome</keyword>
<evidence type="ECO:0000313" key="3">
    <source>
        <dbReference type="Proteomes" id="UP000268553"/>
    </source>
</evidence>
<reference evidence="2 3" key="1">
    <citation type="submission" date="2018-12" db="EMBL/GenBank/DDBJ databases">
        <authorList>
            <person name="Kim S.-J."/>
            <person name="Jung G.-Y."/>
        </authorList>
    </citation>
    <scope>NUCLEOTIDE SEQUENCE [LARGE SCALE GENOMIC DNA]</scope>
    <source>
        <strain evidence="2 3">03SU3-P</strain>
    </source>
</reference>
<dbReference type="AlphaFoldDB" id="A0A426RSQ7"/>
<evidence type="ECO:0000313" key="2">
    <source>
        <dbReference type="EMBL" id="RRQ52053.1"/>
    </source>
</evidence>
<dbReference type="OrthoDB" id="7429032at2"/>